<dbReference type="Gene3D" id="3.30.565.10">
    <property type="entry name" value="Histidine kinase-like ATPase, C-terminal domain"/>
    <property type="match status" value="1"/>
</dbReference>
<dbReference type="InterPro" id="IPR035965">
    <property type="entry name" value="PAS-like_dom_sf"/>
</dbReference>
<dbReference type="NCBIfam" id="TIGR00229">
    <property type="entry name" value="sensory_box"/>
    <property type="match status" value="1"/>
</dbReference>
<dbReference type="InterPro" id="IPR003594">
    <property type="entry name" value="HATPase_dom"/>
</dbReference>
<dbReference type="EC" id="2.7.13.3" evidence="2"/>
<dbReference type="EMBL" id="ATBP01000177">
    <property type="protein sequence ID" value="ETR72167.1"/>
    <property type="molecule type" value="Genomic_DNA"/>
</dbReference>
<dbReference type="PROSITE" id="PS50109">
    <property type="entry name" value="HIS_KIN"/>
    <property type="match status" value="1"/>
</dbReference>
<organism evidence="9 10">
    <name type="scientific">Candidatus Magnetoglobus multicellularis str. Araruama</name>
    <dbReference type="NCBI Taxonomy" id="890399"/>
    <lineage>
        <taxon>Bacteria</taxon>
        <taxon>Pseudomonadati</taxon>
        <taxon>Thermodesulfobacteriota</taxon>
        <taxon>Desulfobacteria</taxon>
        <taxon>Desulfobacterales</taxon>
        <taxon>Desulfobacteraceae</taxon>
        <taxon>Candidatus Magnetoglobus</taxon>
    </lineage>
</organism>
<dbReference type="InterPro" id="IPR003661">
    <property type="entry name" value="HisK_dim/P_dom"/>
</dbReference>
<name>A0A1V1PBB2_9BACT</name>
<comment type="caution">
    <text evidence="9">The sequence shown here is derived from an EMBL/GenBank/DDBJ whole genome shotgun (WGS) entry which is preliminary data.</text>
</comment>
<dbReference type="Pfam" id="PF00512">
    <property type="entry name" value="HisKA"/>
    <property type="match status" value="1"/>
</dbReference>
<evidence type="ECO:0000259" key="8">
    <source>
        <dbReference type="PROSITE" id="PS50113"/>
    </source>
</evidence>
<dbReference type="Proteomes" id="UP000189670">
    <property type="component" value="Unassembled WGS sequence"/>
</dbReference>
<dbReference type="CDD" id="cd00082">
    <property type="entry name" value="HisKA"/>
    <property type="match status" value="1"/>
</dbReference>
<evidence type="ECO:0000259" key="7">
    <source>
        <dbReference type="PROSITE" id="PS50112"/>
    </source>
</evidence>
<keyword evidence="4" id="KW-0808">Transferase</keyword>
<dbReference type="PROSITE" id="PS50113">
    <property type="entry name" value="PAC"/>
    <property type="match status" value="1"/>
</dbReference>
<dbReference type="SMART" id="SM00086">
    <property type="entry name" value="PAC"/>
    <property type="match status" value="1"/>
</dbReference>
<dbReference type="Pfam" id="PF00989">
    <property type="entry name" value="PAS"/>
    <property type="match status" value="1"/>
</dbReference>
<dbReference type="SUPFAM" id="SSF55785">
    <property type="entry name" value="PYP-like sensor domain (PAS domain)"/>
    <property type="match status" value="1"/>
</dbReference>
<dbReference type="SUPFAM" id="SSF47384">
    <property type="entry name" value="Homodimeric domain of signal transducing histidine kinase"/>
    <property type="match status" value="1"/>
</dbReference>
<reference evidence="10" key="1">
    <citation type="submission" date="2012-11" db="EMBL/GenBank/DDBJ databases">
        <authorList>
            <person name="Lucero-Rivera Y.E."/>
            <person name="Tovar-Ramirez D."/>
        </authorList>
    </citation>
    <scope>NUCLEOTIDE SEQUENCE [LARGE SCALE GENOMIC DNA]</scope>
    <source>
        <strain evidence="10">Araruama</strain>
    </source>
</reference>
<dbReference type="PANTHER" id="PTHR43304:SF1">
    <property type="entry name" value="PAC DOMAIN-CONTAINING PROTEIN"/>
    <property type="match status" value="1"/>
</dbReference>
<dbReference type="SMART" id="SM00091">
    <property type="entry name" value="PAS"/>
    <property type="match status" value="1"/>
</dbReference>
<dbReference type="AlphaFoldDB" id="A0A1V1PBB2"/>
<dbReference type="PANTHER" id="PTHR43304">
    <property type="entry name" value="PHYTOCHROME-LIKE PROTEIN CPH1"/>
    <property type="match status" value="1"/>
</dbReference>
<dbReference type="GO" id="GO:0006355">
    <property type="term" value="P:regulation of DNA-templated transcription"/>
    <property type="evidence" value="ECO:0007669"/>
    <property type="project" value="InterPro"/>
</dbReference>
<dbReference type="SMART" id="SM00388">
    <property type="entry name" value="HisKA"/>
    <property type="match status" value="1"/>
</dbReference>
<dbReference type="GO" id="GO:0000155">
    <property type="term" value="F:phosphorelay sensor kinase activity"/>
    <property type="evidence" value="ECO:0007669"/>
    <property type="project" value="InterPro"/>
</dbReference>
<dbReference type="InterPro" id="IPR036890">
    <property type="entry name" value="HATPase_C_sf"/>
</dbReference>
<dbReference type="Pfam" id="PF02518">
    <property type="entry name" value="HATPase_c"/>
    <property type="match status" value="1"/>
</dbReference>
<dbReference type="InterPro" id="IPR036097">
    <property type="entry name" value="HisK_dim/P_sf"/>
</dbReference>
<feature type="domain" description="PAC" evidence="8">
    <location>
        <begin position="191"/>
        <end position="243"/>
    </location>
</feature>
<dbReference type="SMART" id="SM00387">
    <property type="entry name" value="HATPase_c"/>
    <property type="match status" value="1"/>
</dbReference>
<dbReference type="InterPro" id="IPR004358">
    <property type="entry name" value="Sig_transdc_His_kin-like_C"/>
</dbReference>
<evidence type="ECO:0000256" key="4">
    <source>
        <dbReference type="ARBA" id="ARBA00022679"/>
    </source>
</evidence>
<dbReference type="PRINTS" id="PR00344">
    <property type="entry name" value="BCTRLSENSOR"/>
</dbReference>
<dbReference type="InterPro" id="IPR052162">
    <property type="entry name" value="Sensor_kinase/Photoreceptor"/>
</dbReference>
<evidence type="ECO:0000313" key="10">
    <source>
        <dbReference type="Proteomes" id="UP000189670"/>
    </source>
</evidence>
<dbReference type="PROSITE" id="PS50112">
    <property type="entry name" value="PAS"/>
    <property type="match status" value="1"/>
</dbReference>
<keyword evidence="3" id="KW-0597">Phosphoprotein</keyword>
<evidence type="ECO:0000256" key="3">
    <source>
        <dbReference type="ARBA" id="ARBA00022553"/>
    </source>
</evidence>
<evidence type="ECO:0000313" key="9">
    <source>
        <dbReference type="EMBL" id="ETR72167.1"/>
    </source>
</evidence>
<protein>
    <recommendedName>
        <fullName evidence="2">histidine kinase</fullName>
        <ecNumber evidence="2">2.7.13.3</ecNumber>
    </recommendedName>
</protein>
<evidence type="ECO:0000256" key="5">
    <source>
        <dbReference type="ARBA" id="ARBA00022777"/>
    </source>
</evidence>
<dbReference type="InterPro" id="IPR001610">
    <property type="entry name" value="PAC"/>
</dbReference>
<evidence type="ECO:0000256" key="1">
    <source>
        <dbReference type="ARBA" id="ARBA00000085"/>
    </source>
</evidence>
<dbReference type="InterPro" id="IPR005467">
    <property type="entry name" value="His_kinase_dom"/>
</dbReference>
<gene>
    <name evidence="9" type="ORF">OMM_01928</name>
</gene>
<dbReference type="SUPFAM" id="SSF55874">
    <property type="entry name" value="ATPase domain of HSP90 chaperone/DNA topoisomerase II/histidine kinase"/>
    <property type="match status" value="1"/>
</dbReference>
<accession>A0A1V1PBB2</accession>
<dbReference type="Gene3D" id="1.10.287.130">
    <property type="match status" value="1"/>
</dbReference>
<sequence length="487" mass="55773">MEKVTKQKAIRIKTPRNAKGMNDLKLLEKTTQSVFQSRIKPKSSENLKHCHSLFGARDIERIDRQEWEERVGIILRIYEYHRHQKKNALQNSLHHISLLLQAANIREEKLKDATNELQQTSNYLRTLLDSMADIFLATDTNGIITEANNAAQKLSGFQRVELIGRAFIDLIAETNIAQECLNIVLDETNLYDYELELLNIEGESIPIMVNATLFFNIDNQVNGILINARDITELKKAQKAQERYAADLARANADLEEFASVASHDLQEPLKKVSNLGANLIETYKEQFDDNATRDIRFMIKQADHLQELVKNVLAYSKIDTGEMSVEQINCNNIYKQVIENLSIALDECHMQIICEKPLPQVLANETQLLRVFQNIIANAIKYRDENKKGFIQISWERIEDSTISMPENAGKIGILFKIKDNGSGIDPDFIDEIFNMFVRLEEEIEGAGMGLAICRKIINRHNGAIWAESELDEWSCFYFTIPDKLI</sequence>
<feature type="domain" description="Histidine kinase" evidence="6">
    <location>
        <begin position="261"/>
        <end position="486"/>
    </location>
</feature>
<dbReference type="InterPro" id="IPR000014">
    <property type="entry name" value="PAS"/>
</dbReference>
<evidence type="ECO:0000256" key="2">
    <source>
        <dbReference type="ARBA" id="ARBA00012438"/>
    </source>
</evidence>
<dbReference type="CDD" id="cd00130">
    <property type="entry name" value="PAS"/>
    <property type="match status" value="1"/>
</dbReference>
<dbReference type="Gene3D" id="3.30.450.20">
    <property type="entry name" value="PAS domain"/>
    <property type="match status" value="1"/>
</dbReference>
<proteinExistence type="predicted"/>
<dbReference type="InterPro" id="IPR013767">
    <property type="entry name" value="PAS_fold"/>
</dbReference>
<comment type="catalytic activity">
    <reaction evidence="1">
        <text>ATP + protein L-histidine = ADP + protein N-phospho-L-histidine.</text>
        <dbReference type="EC" id="2.7.13.3"/>
    </reaction>
</comment>
<dbReference type="InterPro" id="IPR000700">
    <property type="entry name" value="PAS-assoc_C"/>
</dbReference>
<feature type="domain" description="PAS" evidence="7">
    <location>
        <begin position="120"/>
        <end position="168"/>
    </location>
</feature>
<evidence type="ECO:0000259" key="6">
    <source>
        <dbReference type="PROSITE" id="PS50109"/>
    </source>
</evidence>
<keyword evidence="5" id="KW-0418">Kinase</keyword>